<feature type="non-terminal residue" evidence="1">
    <location>
        <position position="81"/>
    </location>
</feature>
<dbReference type="OrthoDB" id="92877at2"/>
<reference evidence="2" key="1">
    <citation type="submission" date="2016-10" db="EMBL/GenBank/DDBJ databases">
        <authorList>
            <person name="Varghese N."/>
            <person name="Submissions S."/>
        </authorList>
    </citation>
    <scope>NUCLEOTIDE SEQUENCE [LARGE SCALE GENOMIC DNA]</scope>
    <source>
        <strain evidence="2">CGMCC 1.8895</strain>
    </source>
</reference>
<dbReference type="AlphaFoldDB" id="A0A1G9CBJ4"/>
<gene>
    <name evidence="1" type="ORF">SAMN05216216_1041</name>
</gene>
<evidence type="ECO:0000313" key="1">
    <source>
        <dbReference type="EMBL" id="SDK48795.1"/>
    </source>
</evidence>
<keyword evidence="2" id="KW-1185">Reference proteome</keyword>
<sequence>MRKDVREGVKKFMIDGIKPNFAALARQYGCDYRTVKAAYAAESQNTEEQKRMSRPSKLDEFKPIIHDKLEIQCSAYSIFKF</sequence>
<name>A0A1G9CBJ4_9BACL</name>
<accession>A0A1G9CBJ4</accession>
<protein>
    <submittedName>
        <fullName evidence="1">Uncharacterized protein</fullName>
    </submittedName>
</protein>
<dbReference type="STRING" id="576118.SAMN05216216_1041"/>
<organism evidence="1 2">
    <name type="scientific">Lacicoccus qingdaonensis</name>
    <dbReference type="NCBI Taxonomy" id="576118"/>
    <lineage>
        <taxon>Bacteria</taxon>
        <taxon>Bacillati</taxon>
        <taxon>Bacillota</taxon>
        <taxon>Bacilli</taxon>
        <taxon>Bacillales</taxon>
        <taxon>Salinicoccaceae</taxon>
        <taxon>Lacicoccus</taxon>
    </lineage>
</organism>
<evidence type="ECO:0000313" key="2">
    <source>
        <dbReference type="Proteomes" id="UP000199008"/>
    </source>
</evidence>
<proteinExistence type="predicted"/>
<dbReference type="Proteomes" id="UP000199008">
    <property type="component" value="Unassembled WGS sequence"/>
</dbReference>
<dbReference type="EMBL" id="FNFY01000004">
    <property type="protein sequence ID" value="SDK48795.1"/>
    <property type="molecule type" value="Genomic_DNA"/>
</dbReference>